<dbReference type="Xenbase" id="XB-GENE-5836752">
    <property type="gene designation" value="paxx"/>
</dbReference>
<evidence type="ECO:0000313" key="4">
    <source>
        <dbReference type="Xenbase" id="XB-GENE-5836752"/>
    </source>
</evidence>
<dbReference type="RefSeq" id="XP_017952453.2">
    <property type="nucleotide sequence ID" value="XM_018096964.2"/>
</dbReference>
<name>A0A8J0T3G8_XENTR</name>
<dbReference type="Pfam" id="PF15384">
    <property type="entry name" value="PAXX"/>
    <property type="match status" value="1"/>
</dbReference>
<evidence type="ECO:0000313" key="2">
    <source>
        <dbReference type="Proteomes" id="UP000008143"/>
    </source>
</evidence>
<keyword evidence="2" id="KW-1185">Reference proteome</keyword>
<dbReference type="CTD" id="286257"/>
<protein>
    <submittedName>
        <fullName evidence="3">Protein PAXX isoform X2</fullName>
    </submittedName>
</protein>
<dbReference type="InterPro" id="IPR027873">
    <property type="entry name" value="PAXX"/>
</dbReference>
<dbReference type="AGR" id="Xenbase:XB-GENE-5836752"/>
<proteinExistence type="predicted"/>
<evidence type="ECO:0000313" key="3">
    <source>
        <dbReference type="RefSeq" id="XP_017952453.2"/>
    </source>
</evidence>
<gene>
    <name evidence="3 4" type="primary">paxx</name>
</gene>
<dbReference type="InterPro" id="IPR054134">
    <property type="entry name" value="PAXX_N"/>
</dbReference>
<feature type="region of interest" description="Disordered" evidence="1">
    <location>
        <begin position="118"/>
        <end position="185"/>
    </location>
</feature>
<organism evidence="2 3">
    <name type="scientific">Xenopus tropicalis</name>
    <name type="common">Western clawed frog</name>
    <name type="synonym">Silurana tropicalis</name>
    <dbReference type="NCBI Taxonomy" id="8364"/>
    <lineage>
        <taxon>Eukaryota</taxon>
        <taxon>Metazoa</taxon>
        <taxon>Chordata</taxon>
        <taxon>Craniata</taxon>
        <taxon>Vertebrata</taxon>
        <taxon>Euteleostomi</taxon>
        <taxon>Amphibia</taxon>
        <taxon>Batrachia</taxon>
        <taxon>Anura</taxon>
        <taxon>Pipoidea</taxon>
        <taxon>Pipidae</taxon>
        <taxon>Xenopodinae</taxon>
        <taxon>Xenopus</taxon>
        <taxon>Silurana</taxon>
    </lineage>
</organism>
<dbReference type="PANTHER" id="PTHR28586">
    <property type="entry name" value="PROTEIN PAXX"/>
    <property type="match status" value="1"/>
</dbReference>
<dbReference type="GeneID" id="100579138"/>
<dbReference type="GO" id="GO:0006303">
    <property type="term" value="P:double-strand break repair via nonhomologous end joining"/>
    <property type="evidence" value="ECO:0007669"/>
    <property type="project" value="InterPro"/>
</dbReference>
<sequence>MDGRSQRWFPLATLSHGGQRVTDGVEVWGADVTEETLEEWSNSPPSVQNGAEKLRETFRRSSPFLDIQGSSASLLFPKDSANVTLCLFKLPVSEARGHVRSLVFDLSDRVWELEKLQKEGSAPTSASPVKASQVPQSLLFPDLDSRKKGYGASASQLKKRLPGESLINPGSKSKKAARGVDFEEV</sequence>
<reference evidence="3" key="1">
    <citation type="submission" date="2025-08" db="UniProtKB">
        <authorList>
            <consortium name="RefSeq"/>
        </authorList>
    </citation>
    <scope>IDENTIFICATION</scope>
    <source>
        <strain evidence="3">Nigerian</strain>
        <tissue evidence="3">Liver and blood</tissue>
    </source>
</reference>
<accession>A0A8J0T3G8</accession>
<evidence type="ECO:0000256" key="1">
    <source>
        <dbReference type="SAM" id="MobiDB-lite"/>
    </source>
</evidence>
<dbReference type="AlphaFoldDB" id="A0A8J0T3G8"/>
<dbReference type="CDD" id="cd22286">
    <property type="entry name" value="HD_PAXX_N"/>
    <property type="match status" value="1"/>
</dbReference>
<dbReference type="PANTHER" id="PTHR28586:SF1">
    <property type="entry name" value="PROTEIN PAXX"/>
    <property type="match status" value="1"/>
</dbReference>
<dbReference type="Proteomes" id="UP000008143">
    <property type="component" value="Chromosome 8"/>
</dbReference>